<accession>A0A066T9Z5</accession>
<comment type="subcellular location">
    <subcellularLocation>
        <location evidence="1">Cell membrane</location>
        <topology evidence="1">Multi-pass membrane protein</topology>
    </subcellularLocation>
</comment>
<evidence type="ECO:0000256" key="3">
    <source>
        <dbReference type="ARBA" id="ARBA00022448"/>
    </source>
</evidence>
<comment type="similarity">
    <text evidence="2">Belongs to the ABC-4 integral membrane protein family. LolC/E subfamily.</text>
</comment>
<keyword evidence="4" id="KW-1003">Cell membrane</keyword>
<evidence type="ECO:0000256" key="5">
    <source>
        <dbReference type="ARBA" id="ARBA00022692"/>
    </source>
</evidence>
<dbReference type="GO" id="GO:0044874">
    <property type="term" value="P:lipoprotein localization to outer membrane"/>
    <property type="evidence" value="ECO:0007669"/>
    <property type="project" value="TreeGrafter"/>
</dbReference>
<feature type="domain" description="MacB-like periplasmic core" evidence="9">
    <location>
        <begin position="26"/>
        <end position="235"/>
    </location>
</feature>
<keyword evidence="7" id="KW-0472">Membrane</keyword>
<organism evidence="10 11">
    <name type="scientific">Snodgrassella communis</name>
    <dbReference type="NCBI Taxonomy" id="2946699"/>
    <lineage>
        <taxon>Bacteria</taxon>
        <taxon>Pseudomonadati</taxon>
        <taxon>Pseudomonadota</taxon>
        <taxon>Betaproteobacteria</taxon>
        <taxon>Neisseriales</taxon>
        <taxon>Neisseriaceae</taxon>
        <taxon>Snodgrassella</taxon>
    </lineage>
</organism>
<reference evidence="10 11" key="1">
    <citation type="submission" date="2014-03" db="EMBL/GenBank/DDBJ databases">
        <title>The genomes of two eusocial bee gut symbionts.</title>
        <authorList>
            <person name="Kwong W.K."/>
            <person name="Engel P."/>
            <person name="Koch H."/>
            <person name="Moran N.A."/>
        </authorList>
    </citation>
    <scope>NUCLEOTIDE SEQUENCE [LARGE SCALE GENOMIC DNA]</scope>
    <source>
        <strain evidence="11">wkB29</strain>
    </source>
</reference>
<evidence type="ECO:0000256" key="2">
    <source>
        <dbReference type="ARBA" id="ARBA00005236"/>
    </source>
</evidence>
<dbReference type="OrthoDB" id="9808461at2"/>
<gene>
    <name evidence="10" type="ORF">SALWKB29_1244</name>
</gene>
<dbReference type="InterPro" id="IPR003838">
    <property type="entry name" value="ABC3_permease_C"/>
</dbReference>
<feature type="domain" description="ABC3 transporter permease C-terminal" evidence="8">
    <location>
        <begin position="275"/>
        <end position="409"/>
    </location>
</feature>
<protein>
    <submittedName>
        <fullName evidence="10">Lipoprotein releasing system transmembrane protein LolC</fullName>
    </submittedName>
</protein>
<dbReference type="InterPro" id="IPR011925">
    <property type="entry name" value="LolCE_TM"/>
</dbReference>
<evidence type="ECO:0000313" key="10">
    <source>
        <dbReference type="EMBL" id="KDN14785.1"/>
    </source>
</evidence>
<dbReference type="NCBIfam" id="TIGR02212">
    <property type="entry name" value="lolCE"/>
    <property type="match status" value="1"/>
</dbReference>
<dbReference type="AlphaFoldDB" id="A0A066T9Z5"/>
<dbReference type="Pfam" id="PF12704">
    <property type="entry name" value="MacB_PCD"/>
    <property type="match status" value="1"/>
</dbReference>
<evidence type="ECO:0000259" key="9">
    <source>
        <dbReference type="Pfam" id="PF12704"/>
    </source>
</evidence>
<dbReference type="GO" id="GO:0042953">
    <property type="term" value="P:lipoprotein transport"/>
    <property type="evidence" value="ECO:0007669"/>
    <property type="project" value="InterPro"/>
</dbReference>
<keyword evidence="3" id="KW-0813">Transport</keyword>
<dbReference type="EMBL" id="JFZV01000005">
    <property type="protein sequence ID" value="KDN14785.1"/>
    <property type="molecule type" value="Genomic_DNA"/>
</dbReference>
<keyword evidence="6" id="KW-1133">Transmembrane helix</keyword>
<dbReference type="GO" id="GO:0098797">
    <property type="term" value="C:plasma membrane protein complex"/>
    <property type="evidence" value="ECO:0007669"/>
    <property type="project" value="TreeGrafter"/>
</dbReference>
<proteinExistence type="inferred from homology"/>
<evidence type="ECO:0000256" key="6">
    <source>
        <dbReference type="ARBA" id="ARBA00022989"/>
    </source>
</evidence>
<keyword evidence="5 10" id="KW-0812">Transmembrane</keyword>
<sequence>MASLETWIGLRYLRAKKRNGFMSFITVVSIVGIALGVATLIVVLSVMNGFQKEIRNQLLSVAPHAEMGFYENSLDKHWQDLQKLVKGNPQVLGSAPYVADQALLANAGEVRGVQIRGIDPAQEGNVANYGEGMPKNGFAALKPGEFGILLGKDLANGLGANIGDKITVITPDGNVTPAGMVPRLKQFTLVGVIKTKIYEVDNTLALTHIADAQKLYRLGNNVSGLRLKLADPQNAPFIIQKFIPASLQNEIWIRDWTFQNRSYFDAVQMEKRIMFIILLLIIAVAAFNLVSSLVMAVTEKQADIAILRTLGLSPAGVMRIFMIQGAIAGFLGTFFGVLFGVSLGLSVGRIVAFFEHLTGKHLVPSQIYFVSYLPTDVKFSDVCMIAVISLLLAFVATLYPSWRAAKMQPAEALRYE</sequence>
<evidence type="ECO:0000256" key="1">
    <source>
        <dbReference type="ARBA" id="ARBA00004651"/>
    </source>
</evidence>
<dbReference type="RefSeq" id="WP_037407731.1">
    <property type="nucleotide sequence ID" value="NZ_JFZV01000005.1"/>
</dbReference>
<dbReference type="PANTHER" id="PTHR30489">
    <property type="entry name" value="LIPOPROTEIN-RELEASING SYSTEM TRANSMEMBRANE PROTEIN LOLE"/>
    <property type="match status" value="1"/>
</dbReference>
<evidence type="ECO:0000256" key="7">
    <source>
        <dbReference type="ARBA" id="ARBA00023136"/>
    </source>
</evidence>
<evidence type="ECO:0000313" key="11">
    <source>
        <dbReference type="Proteomes" id="UP000027170"/>
    </source>
</evidence>
<evidence type="ECO:0000259" key="8">
    <source>
        <dbReference type="Pfam" id="PF02687"/>
    </source>
</evidence>
<comment type="caution">
    <text evidence="10">The sequence shown here is derived from an EMBL/GenBank/DDBJ whole genome shotgun (WGS) entry which is preliminary data.</text>
</comment>
<dbReference type="InterPro" id="IPR025857">
    <property type="entry name" value="MacB_PCD"/>
</dbReference>
<dbReference type="eggNOG" id="COG4591">
    <property type="taxonomic scope" value="Bacteria"/>
</dbReference>
<dbReference type="PANTHER" id="PTHR30489:SF0">
    <property type="entry name" value="LIPOPROTEIN-RELEASING SYSTEM TRANSMEMBRANE PROTEIN LOLE"/>
    <property type="match status" value="1"/>
</dbReference>
<dbReference type="Proteomes" id="UP000027170">
    <property type="component" value="Unassembled WGS sequence"/>
</dbReference>
<keyword evidence="11" id="KW-1185">Reference proteome</keyword>
<name>A0A066T9Z5_9NEIS</name>
<dbReference type="Pfam" id="PF02687">
    <property type="entry name" value="FtsX"/>
    <property type="match status" value="1"/>
</dbReference>
<keyword evidence="10" id="KW-0449">Lipoprotein</keyword>
<dbReference type="InterPro" id="IPR051447">
    <property type="entry name" value="Lipoprotein-release_system"/>
</dbReference>
<evidence type="ECO:0000256" key="4">
    <source>
        <dbReference type="ARBA" id="ARBA00022475"/>
    </source>
</evidence>